<dbReference type="GO" id="GO:0016758">
    <property type="term" value="F:hexosyltransferase activity"/>
    <property type="evidence" value="ECO:0007669"/>
    <property type="project" value="UniProtKB-ARBA"/>
</dbReference>
<dbReference type="Gene3D" id="3.40.50.2000">
    <property type="entry name" value="Glycogen Phosphorylase B"/>
    <property type="match status" value="2"/>
</dbReference>
<evidence type="ECO:0000259" key="1">
    <source>
        <dbReference type="Pfam" id="PF06722"/>
    </source>
</evidence>
<proteinExistence type="predicted"/>
<dbReference type="PANTHER" id="PTHR48050">
    <property type="entry name" value="STEROL 3-BETA-GLUCOSYLTRANSFERASE"/>
    <property type="match status" value="1"/>
</dbReference>
<keyword evidence="2" id="KW-0808">Transferase</keyword>
<dbReference type="Pfam" id="PF06722">
    <property type="entry name" value="EryCIII-like_C"/>
    <property type="match status" value="1"/>
</dbReference>
<reference evidence="2 3" key="1">
    <citation type="submission" date="2016-12" db="EMBL/GenBank/DDBJ databases">
        <title>The new phylogeny of genus Mycobacterium.</title>
        <authorList>
            <person name="Tortoli E."/>
            <person name="Trovato A."/>
            <person name="Cirillo D.M."/>
        </authorList>
    </citation>
    <scope>NUCLEOTIDE SEQUENCE [LARGE SCALE GENOMIC DNA]</scope>
    <source>
        <strain evidence="2 3">DSM 44223</strain>
    </source>
</reference>
<evidence type="ECO:0000313" key="2">
    <source>
        <dbReference type="EMBL" id="ORB49223.1"/>
    </source>
</evidence>
<accession>A0A1X0INM1</accession>
<gene>
    <name evidence="2" type="ORF">BST42_23495</name>
</gene>
<dbReference type="InterPro" id="IPR010610">
    <property type="entry name" value="EryCIII-like_C"/>
</dbReference>
<dbReference type="CDD" id="cd03784">
    <property type="entry name" value="GT1_Gtf-like"/>
    <property type="match status" value="1"/>
</dbReference>
<dbReference type="GO" id="GO:0008194">
    <property type="term" value="F:UDP-glycosyltransferase activity"/>
    <property type="evidence" value="ECO:0007669"/>
    <property type="project" value="InterPro"/>
</dbReference>
<dbReference type="RefSeq" id="WP_083121732.1">
    <property type="nucleotide sequence ID" value="NZ_JACKUO010000035.1"/>
</dbReference>
<dbReference type="EMBL" id="MVIH01000015">
    <property type="protein sequence ID" value="ORB49223.1"/>
    <property type="molecule type" value="Genomic_DNA"/>
</dbReference>
<protein>
    <submittedName>
        <fullName evidence="2">Glycosyl transferase family 1</fullName>
    </submittedName>
</protein>
<organism evidence="2 3">
    <name type="scientific">Mycolicibacterium rhodesiae</name>
    <name type="common">Mycobacterium rhodesiae</name>
    <dbReference type="NCBI Taxonomy" id="36814"/>
    <lineage>
        <taxon>Bacteria</taxon>
        <taxon>Bacillati</taxon>
        <taxon>Actinomycetota</taxon>
        <taxon>Actinomycetes</taxon>
        <taxon>Mycobacteriales</taxon>
        <taxon>Mycobacteriaceae</taxon>
        <taxon>Mycolicibacterium</taxon>
    </lineage>
</organism>
<dbReference type="OrthoDB" id="3253247at2"/>
<dbReference type="PANTHER" id="PTHR48050:SF13">
    <property type="entry name" value="STEROL 3-BETA-GLUCOSYLTRANSFERASE UGT80A2"/>
    <property type="match status" value="1"/>
</dbReference>
<keyword evidence="3" id="KW-1185">Reference proteome</keyword>
<dbReference type="InterPro" id="IPR050426">
    <property type="entry name" value="Glycosyltransferase_28"/>
</dbReference>
<feature type="domain" description="Erythromycin biosynthesis protein CIII-like C-terminal" evidence="1">
    <location>
        <begin position="302"/>
        <end position="401"/>
    </location>
</feature>
<dbReference type="AlphaFoldDB" id="A0A1X0INM1"/>
<dbReference type="SUPFAM" id="SSF53756">
    <property type="entry name" value="UDP-Glycosyltransferase/glycogen phosphorylase"/>
    <property type="match status" value="1"/>
</dbReference>
<evidence type="ECO:0000313" key="3">
    <source>
        <dbReference type="Proteomes" id="UP000192534"/>
    </source>
</evidence>
<sequence>MKFVLSSWGSRGDVEPCAAVGRELVRRGHDVTLAVPPDLVGFGTSAVPNTVGFGPTLQMDSYRDFWTGVFSQPWKVRELTRLMRDVWAPYRHNYAQMSAVLNELAEDADLIVVNNTGFDVQAANVAEYRNIPLATLHWHPLRPNGQIMPFLPPPVCRAIMHANDWLSRGGYARDAEMAQRADLGLPRASGSWPQRIVKYRALEIQAYDAAWFPGLSAEWAKWGDRRPIVGALAMEIPTPADDEILSWIAAGPPPIFFGFGSTPVTSPSDTVAMISDVCAQLGERAVIGAGFSDFTGLPQCEHAKVVGTVNFGAIFPACRAVVHHGGAGTTAFGLRAGMPTLILATDADQALWGRQVEKLGVGLARRLSRLTETSLAADLRILLDPHRAEAAREFSTKMAKPVESVVRAADLMEKFARTPRSRSPRS</sequence>
<dbReference type="GO" id="GO:0017000">
    <property type="term" value="P:antibiotic biosynthetic process"/>
    <property type="evidence" value="ECO:0007669"/>
    <property type="project" value="UniProtKB-ARBA"/>
</dbReference>
<dbReference type="InterPro" id="IPR002213">
    <property type="entry name" value="UDP_glucos_trans"/>
</dbReference>
<comment type="caution">
    <text evidence="2">The sequence shown here is derived from an EMBL/GenBank/DDBJ whole genome shotgun (WGS) entry which is preliminary data.</text>
</comment>
<name>A0A1X0INM1_MYCRH</name>
<dbReference type="FunFam" id="3.40.50.2000:FF:000009">
    <property type="entry name" value="Sterol 3-beta-glucosyltransferase UGT80A2"/>
    <property type="match status" value="1"/>
</dbReference>
<dbReference type="Proteomes" id="UP000192534">
    <property type="component" value="Unassembled WGS sequence"/>
</dbReference>